<dbReference type="AlphaFoldDB" id="A0A810BJ09"/>
<keyword evidence="3 6" id="KW-0812">Transmembrane</keyword>
<evidence type="ECO:0000256" key="4">
    <source>
        <dbReference type="ARBA" id="ARBA00022989"/>
    </source>
</evidence>
<dbReference type="PANTHER" id="PTHR43081:SF1">
    <property type="entry name" value="ADENYLATE CYCLASE, TERMINAL-DIFFERENTIATION SPECIFIC"/>
    <property type="match status" value="1"/>
</dbReference>
<dbReference type="CDD" id="cd07302">
    <property type="entry name" value="CHD"/>
    <property type="match status" value="1"/>
</dbReference>
<sequence length="632" mass="68772">MFTFRTSITLAVMTFVVALAGLLIAIQARSLRAATHEAASAFMDSASTKSLGRLQGELNAIASLVNVLATSSSVADSNERSETGRAIPLFKAALQEMPQMDSIYAGFDNGAWLQVRRTSSLSEDQRDRLRAPASAEFAISLIRPTPAGDLPMRRVFQDRQGNEVGEIDLWNYGYDGRKRSWYWQTLRSDRPYVSAPYLSFSIDAPVITVSAPLRGKVPGVLAADLKLDTFSAFVQAQRPGQNGTVMIFDQAGSLIAHPEFTGLVESAMTHPSQSQLPSIDEINSGMVASVVRRSHNRDHNEGLIRDEDGQGYLFRLTKFTLGEGYNGSILLLAAEDDFVQNVRRLQFTGLILAIIVGAAFVPLVWMFGSTMSHSLKRITAQAGQLQTLAEPSLAPVTSYIREIHELGSTVNLAQRAIWSFAHFVPKEIVRGLIDNSISTTLGGVKQEITLVFTDVQGFTTIAEAADPDGLMRQTSRYFSVMTDAFLTEGGTVDKFIGDAVMVFWNAPHPQPDHVARACRATLAAKAAGERLNAEFAAEGLTPFVTRFGIHVGEAVVGNVGSSERMNYTALGNTVNLAARLEGLNKQVGTTVLASEDVYLRVRDQFEFKAFDAVIAKGMTKETRIFELVGASA</sequence>
<keyword evidence="2" id="KW-1003">Cell membrane</keyword>
<evidence type="ECO:0000256" key="2">
    <source>
        <dbReference type="ARBA" id="ARBA00022475"/>
    </source>
</evidence>
<dbReference type="GeneID" id="46493046"/>
<keyword evidence="5 6" id="KW-0472">Membrane</keyword>
<accession>A0A810BJ09</accession>
<dbReference type="InterPro" id="IPR001054">
    <property type="entry name" value="A/G_cyclase"/>
</dbReference>
<dbReference type="OMA" id="SMERDDQ"/>
<organism evidence="8">
    <name type="scientific">Bradyrhizobium diazoefficiens</name>
    <dbReference type="NCBI Taxonomy" id="1355477"/>
    <lineage>
        <taxon>Bacteria</taxon>
        <taxon>Pseudomonadati</taxon>
        <taxon>Pseudomonadota</taxon>
        <taxon>Alphaproteobacteria</taxon>
        <taxon>Hyphomicrobiales</taxon>
        <taxon>Nitrobacteraceae</taxon>
        <taxon>Bradyrhizobium</taxon>
    </lineage>
</organism>
<feature type="domain" description="Guanylate cyclase" evidence="7">
    <location>
        <begin position="449"/>
        <end position="581"/>
    </location>
</feature>
<proteinExistence type="predicted"/>
<comment type="subcellular location">
    <subcellularLocation>
        <location evidence="1">Cell membrane</location>
        <topology evidence="1">Multi-pass membrane protein</topology>
    </subcellularLocation>
</comment>
<dbReference type="SUPFAM" id="SSF55073">
    <property type="entry name" value="Nucleotide cyclase"/>
    <property type="match status" value="1"/>
</dbReference>
<dbReference type="GO" id="GO:0006171">
    <property type="term" value="P:cAMP biosynthetic process"/>
    <property type="evidence" value="ECO:0007669"/>
    <property type="project" value="TreeGrafter"/>
</dbReference>
<evidence type="ECO:0000313" key="8">
    <source>
        <dbReference type="EMBL" id="BCE76217.1"/>
    </source>
</evidence>
<protein>
    <submittedName>
        <fullName evidence="8">Adenylate/guanylate cyclase domain-containing protein</fullName>
    </submittedName>
</protein>
<dbReference type="GO" id="GO:0005886">
    <property type="term" value="C:plasma membrane"/>
    <property type="evidence" value="ECO:0007669"/>
    <property type="project" value="UniProtKB-SubCell"/>
</dbReference>
<dbReference type="RefSeq" id="WP_011088793.1">
    <property type="nucleotide sequence ID" value="NZ_AJQI01000303.1"/>
</dbReference>
<dbReference type="Gene3D" id="3.30.70.1230">
    <property type="entry name" value="Nucleotide cyclase"/>
    <property type="match status" value="1"/>
</dbReference>
<feature type="transmembrane region" description="Helical" evidence="6">
    <location>
        <begin position="347"/>
        <end position="367"/>
    </location>
</feature>
<dbReference type="CDD" id="cd18774">
    <property type="entry name" value="PDC2_HK_sensor"/>
    <property type="match status" value="1"/>
</dbReference>
<name>A0A810BJ09_9BRAD</name>
<keyword evidence="4 6" id="KW-1133">Transmembrane helix</keyword>
<dbReference type="Pfam" id="PF00211">
    <property type="entry name" value="Guanylate_cyc"/>
    <property type="match status" value="1"/>
</dbReference>
<dbReference type="Pfam" id="PF02743">
    <property type="entry name" value="dCache_1"/>
    <property type="match status" value="1"/>
</dbReference>
<dbReference type="PANTHER" id="PTHR43081">
    <property type="entry name" value="ADENYLATE CYCLASE, TERMINAL-DIFFERENTIATION SPECIFIC-RELATED"/>
    <property type="match status" value="1"/>
</dbReference>
<dbReference type="InterPro" id="IPR050697">
    <property type="entry name" value="Adenylyl/Guanylyl_Cyclase_3/4"/>
</dbReference>
<dbReference type="SMART" id="SM00044">
    <property type="entry name" value="CYCc"/>
    <property type="match status" value="1"/>
</dbReference>
<dbReference type="InterPro" id="IPR033479">
    <property type="entry name" value="dCache_1"/>
</dbReference>
<dbReference type="Gene3D" id="3.30.450.20">
    <property type="entry name" value="PAS domain"/>
    <property type="match status" value="1"/>
</dbReference>
<dbReference type="InterPro" id="IPR029151">
    <property type="entry name" value="Sensor-like_sf"/>
</dbReference>
<gene>
    <name evidence="8" type="ORF">XF8B_63280</name>
</gene>
<dbReference type="GO" id="GO:0035556">
    <property type="term" value="P:intracellular signal transduction"/>
    <property type="evidence" value="ECO:0007669"/>
    <property type="project" value="InterPro"/>
</dbReference>
<evidence type="ECO:0000256" key="3">
    <source>
        <dbReference type="ARBA" id="ARBA00022692"/>
    </source>
</evidence>
<reference evidence="8" key="1">
    <citation type="submission" date="2020-05" db="EMBL/GenBank/DDBJ databases">
        <title>Complete genome sequence of Bradyrhizobium diazoefficiens XF8 isolated from soybean nodule.</title>
        <authorList>
            <person name="Noda R."/>
            <person name="Kakizaki K."/>
            <person name="Minamisawa K."/>
        </authorList>
    </citation>
    <scope>NUCLEOTIDE SEQUENCE</scope>
    <source>
        <strain evidence="8">XF8</strain>
    </source>
</reference>
<dbReference type="InterPro" id="IPR029787">
    <property type="entry name" value="Nucleotide_cyclase"/>
</dbReference>
<dbReference type="EMBL" id="AP023097">
    <property type="protein sequence ID" value="BCE76217.1"/>
    <property type="molecule type" value="Genomic_DNA"/>
</dbReference>
<dbReference type="GO" id="GO:0004016">
    <property type="term" value="F:adenylate cyclase activity"/>
    <property type="evidence" value="ECO:0007669"/>
    <property type="project" value="UniProtKB-ARBA"/>
</dbReference>
<evidence type="ECO:0000259" key="7">
    <source>
        <dbReference type="PROSITE" id="PS50125"/>
    </source>
</evidence>
<evidence type="ECO:0000256" key="5">
    <source>
        <dbReference type="ARBA" id="ARBA00023136"/>
    </source>
</evidence>
<dbReference type="SUPFAM" id="SSF103190">
    <property type="entry name" value="Sensory domain-like"/>
    <property type="match status" value="1"/>
</dbReference>
<dbReference type="PROSITE" id="PS50125">
    <property type="entry name" value="GUANYLATE_CYCLASE_2"/>
    <property type="match status" value="1"/>
</dbReference>
<dbReference type="CDD" id="cd12913">
    <property type="entry name" value="PDC1_MCP_like"/>
    <property type="match status" value="1"/>
</dbReference>
<evidence type="ECO:0000256" key="6">
    <source>
        <dbReference type="SAM" id="Phobius"/>
    </source>
</evidence>
<evidence type="ECO:0000256" key="1">
    <source>
        <dbReference type="ARBA" id="ARBA00004651"/>
    </source>
</evidence>